<evidence type="ECO:0000259" key="4">
    <source>
        <dbReference type="PROSITE" id="PS50051"/>
    </source>
</evidence>
<dbReference type="Pfam" id="PF13541">
    <property type="entry name" value="ChlI"/>
    <property type="match status" value="1"/>
</dbReference>
<evidence type="ECO:0000256" key="3">
    <source>
        <dbReference type="ARBA" id="ARBA00022840"/>
    </source>
</evidence>
<dbReference type="InterPro" id="IPR014721">
    <property type="entry name" value="Ribsml_uS5_D2-typ_fold_subgr"/>
</dbReference>
<dbReference type="PRINTS" id="PR01657">
    <property type="entry name" value="MCMFAMILY"/>
</dbReference>
<dbReference type="AlphaFoldDB" id="A0A972FTS6"/>
<dbReference type="Pfam" id="PF13335">
    <property type="entry name" value="Mg_chelatase_C"/>
    <property type="match status" value="1"/>
</dbReference>
<organism evidence="5 6">
    <name type="scientific">Shewanella salipaludis</name>
    <dbReference type="NCBI Taxonomy" id="2723052"/>
    <lineage>
        <taxon>Bacteria</taxon>
        <taxon>Pseudomonadati</taxon>
        <taxon>Pseudomonadota</taxon>
        <taxon>Gammaproteobacteria</taxon>
        <taxon>Alteromonadales</taxon>
        <taxon>Shewanellaceae</taxon>
        <taxon>Shewanella</taxon>
    </lineage>
</organism>
<dbReference type="SUPFAM" id="SSF54211">
    <property type="entry name" value="Ribosomal protein S5 domain 2-like"/>
    <property type="match status" value="1"/>
</dbReference>
<proteinExistence type="inferred from homology"/>
<name>A0A972FTS6_9GAMM</name>
<evidence type="ECO:0000313" key="6">
    <source>
        <dbReference type="Proteomes" id="UP000737113"/>
    </source>
</evidence>
<keyword evidence="2" id="KW-0547">Nucleotide-binding</keyword>
<evidence type="ECO:0000256" key="2">
    <source>
        <dbReference type="ARBA" id="ARBA00022741"/>
    </source>
</evidence>
<accession>A0A972FTS6</accession>
<dbReference type="InterPro" id="IPR001208">
    <property type="entry name" value="MCM_dom"/>
</dbReference>
<dbReference type="InterPro" id="IPR004482">
    <property type="entry name" value="Mg_chelat-rel"/>
</dbReference>
<dbReference type="InterPro" id="IPR045006">
    <property type="entry name" value="CHLI-like"/>
</dbReference>
<dbReference type="PANTHER" id="PTHR32039:SF7">
    <property type="entry name" value="COMPETENCE PROTEIN COMM"/>
    <property type="match status" value="1"/>
</dbReference>
<protein>
    <submittedName>
        <fullName evidence="5">YifB family Mg chelatase-like AAA ATPase</fullName>
    </submittedName>
</protein>
<keyword evidence="3" id="KW-0067">ATP-binding</keyword>
<dbReference type="Gene3D" id="3.40.50.300">
    <property type="entry name" value="P-loop containing nucleotide triphosphate hydrolases"/>
    <property type="match status" value="1"/>
</dbReference>
<dbReference type="PANTHER" id="PTHR32039">
    <property type="entry name" value="MAGNESIUM-CHELATASE SUBUNIT CHLI"/>
    <property type="match status" value="1"/>
</dbReference>
<dbReference type="GO" id="GO:0003677">
    <property type="term" value="F:DNA binding"/>
    <property type="evidence" value="ECO:0007669"/>
    <property type="project" value="InterPro"/>
</dbReference>
<dbReference type="SMART" id="SM00382">
    <property type="entry name" value="AAA"/>
    <property type="match status" value="1"/>
</dbReference>
<dbReference type="Gene3D" id="3.30.230.10">
    <property type="match status" value="1"/>
</dbReference>
<comment type="similarity">
    <text evidence="1">Belongs to the Mg-chelatase subunits D/I family. ComM subfamily.</text>
</comment>
<dbReference type="InterPro" id="IPR025158">
    <property type="entry name" value="Mg_chelat-rel_C"/>
</dbReference>
<evidence type="ECO:0000313" key="5">
    <source>
        <dbReference type="EMBL" id="NMH65134.1"/>
    </source>
</evidence>
<evidence type="ECO:0000256" key="1">
    <source>
        <dbReference type="ARBA" id="ARBA00006354"/>
    </source>
</evidence>
<dbReference type="InterPro" id="IPR027417">
    <property type="entry name" value="P-loop_NTPase"/>
</dbReference>
<dbReference type="InterPro" id="IPR020568">
    <property type="entry name" value="Ribosomal_Su5_D2-typ_SF"/>
</dbReference>
<dbReference type="Proteomes" id="UP000737113">
    <property type="component" value="Unassembled WGS sequence"/>
</dbReference>
<reference evidence="5" key="1">
    <citation type="submission" date="2020-04" db="EMBL/GenBank/DDBJ databases">
        <title>Description of Shewanella salipaludis sp. nov., isolated from a salt marsh.</title>
        <authorList>
            <person name="Park S."/>
            <person name="Yoon J.-H."/>
        </authorList>
    </citation>
    <scope>NUCLEOTIDE SEQUENCE</scope>
    <source>
        <strain evidence="5">SHSM-M6</strain>
    </source>
</reference>
<dbReference type="InterPro" id="IPR003593">
    <property type="entry name" value="AAA+_ATPase"/>
</dbReference>
<dbReference type="SUPFAM" id="SSF52540">
    <property type="entry name" value="P-loop containing nucleoside triphosphate hydrolases"/>
    <property type="match status" value="1"/>
</dbReference>
<keyword evidence="6" id="KW-1185">Reference proteome</keyword>
<dbReference type="EMBL" id="JAAXYH010000004">
    <property type="protein sequence ID" value="NMH65134.1"/>
    <property type="molecule type" value="Genomic_DNA"/>
</dbReference>
<dbReference type="GO" id="GO:0005524">
    <property type="term" value="F:ATP binding"/>
    <property type="evidence" value="ECO:0007669"/>
    <property type="project" value="UniProtKB-KW"/>
</dbReference>
<comment type="caution">
    <text evidence="5">The sequence shown here is derived from an EMBL/GenBank/DDBJ whole genome shotgun (WGS) entry which is preliminary data.</text>
</comment>
<dbReference type="NCBIfam" id="TIGR00368">
    <property type="entry name" value="YifB family Mg chelatase-like AAA ATPase"/>
    <property type="match status" value="1"/>
</dbReference>
<dbReference type="Pfam" id="PF01078">
    <property type="entry name" value="Mg_chelatase"/>
    <property type="match status" value="1"/>
</dbReference>
<feature type="domain" description="MCM C-terminal AAA(+) ATPase" evidence="4">
    <location>
        <begin position="292"/>
        <end position="384"/>
    </location>
</feature>
<dbReference type="PROSITE" id="PS50051">
    <property type="entry name" value="MCM_2"/>
    <property type="match status" value="1"/>
</dbReference>
<gene>
    <name evidence="5" type="ORF">HC757_08100</name>
</gene>
<dbReference type="RefSeq" id="WP_169563816.1">
    <property type="nucleotide sequence ID" value="NZ_JAAXYH010000004.1"/>
</dbReference>
<sequence length="507" mass="55016">MAIACVTTRASAGVEAPEVKVEVHLSNGLPAFNLVGLPEASVKEARERVRSALINAGFEFPTRRITVNLAPADLPKQGGRYDLPIAIGILAASGQVPLQSLKEMEFIGELALSGHIRYCQGLLPAILAAKRQGHGLIMPLDNRHDAELVGYGAVRFAAHLQNLTACLQGQARLPGISSRLEWLTPEPQAPQPCLSEVLGQYQAKQALEIAAAGNHNLLMLGPPGTGKTMLASRIMPLLPQLNYDEALEVAALHSVAGLDIKPEDFLRRPFRSPHHTSSAISLVGGGSIPRPGEISLAHRGVLFLDEIAEFPRKVLDCLREPMETGEVVISRAAAKLTFASRFQLIAAMNPSPCGDADSQSRATPEQIQRYLARLSGPFLDRFDLTIEVPRLPQGTLTQTAQLGENSQVIAARVKRARDIQLGRQGMLNAELSGTQLKQFSGLSEADLLFLEQSVVKLGLSVRSFHRLQRVARTIADLQQEPRAQRSHLAQALGYRAMDRLLARLAQQ</sequence>
<dbReference type="NCBIfam" id="NF007365">
    <property type="entry name" value="PRK09862.1"/>
    <property type="match status" value="1"/>
</dbReference>
<dbReference type="InterPro" id="IPR000523">
    <property type="entry name" value="Mg_chelatse_chII-like_cat_dom"/>
</dbReference>